<evidence type="ECO:0000313" key="3">
    <source>
        <dbReference type="Proteomes" id="UP000069773"/>
    </source>
</evidence>
<dbReference type="Proteomes" id="UP000069773">
    <property type="component" value="Unassembled WGS sequence"/>
</dbReference>
<feature type="compositionally biased region" description="Polar residues" evidence="1">
    <location>
        <begin position="1"/>
        <end position="11"/>
    </location>
</feature>
<evidence type="ECO:0000256" key="1">
    <source>
        <dbReference type="SAM" id="MobiDB-lite"/>
    </source>
</evidence>
<protein>
    <submittedName>
        <fullName evidence="2">Large Ala/Glu-rich protein</fullName>
    </submittedName>
</protein>
<organism evidence="2 3">
    <name type="scientific">Mycolicibacterium novocastrense</name>
    <name type="common">Mycobacterium novocastrense</name>
    <dbReference type="NCBI Taxonomy" id="59813"/>
    <lineage>
        <taxon>Bacteria</taxon>
        <taxon>Bacillati</taxon>
        <taxon>Actinomycetota</taxon>
        <taxon>Actinomycetes</taxon>
        <taxon>Mycobacteriales</taxon>
        <taxon>Mycobacteriaceae</taxon>
        <taxon>Mycolicibacterium</taxon>
    </lineage>
</organism>
<reference evidence="2 3" key="1">
    <citation type="journal article" date="2016" name="Genome Announc.">
        <title>Draft Genome Sequences of Five Rapidly Growing Mycobacterium Species, M. thermoresistibile, M. fortuitum subsp. acetamidolyticum, M. canariasense, M. brisbanense, and M. novocastrense.</title>
        <authorList>
            <person name="Katahira K."/>
            <person name="Ogura Y."/>
            <person name="Gotoh Y."/>
            <person name="Hayashi T."/>
        </authorList>
    </citation>
    <scope>NUCLEOTIDE SEQUENCE [LARGE SCALE GENOMIC DNA]</scope>
    <source>
        <strain evidence="2 3">JCM18114</strain>
    </source>
</reference>
<feature type="region of interest" description="Disordered" evidence="1">
    <location>
        <begin position="1"/>
        <end position="27"/>
    </location>
</feature>
<feature type="compositionally biased region" description="Low complexity" evidence="1">
    <location>
        <begin position="144"/>
        <end position="160"/>
    </location>
</feature>
<accession>A0ABQ0KTL0</accession>
<proteinExistence type="predicted"/>
<evidence type="ECO:0000313" key="2">
    <source>
        <dbReference type="EMBL" id="GAT12971.1"/>
    </source>
</evidence>
<dbReference type="RefSeq" id="WP_050950698.1">
    <property type="nucleotide sequence ID" value="NZ_BCTA01000105.1"/>
</dbReference>
<name>A0ABQ0KTL0_MYCNV</name>
<sequence length="181" mass="19207">MRNATKKSGNLQRALEARRRANAEREARERAIVQSLKEFLDELDKLEHIEQSAAKDEEAALARAAEQIARIERELNERLERVRRSAQEKATTIRRAAGAAAKVLRTNGETIAGIAAQSGQTQARVRELLRLADSGQDEAGGQGEDATGAGSGADSAAPVGDPSPVSEEAAAVDPATEALSA</sequence>
<dbReference type="EMBL" id="BCTA01000105">
    <property type="protein sequence ID" value="GAT12971.1"/>
    <property type="molecule type" value="Genomic_DNA"/>
</dbReference>
<feature type="region of interest" description="Disordered" evidence="1">
    <location>
        <begin position="130"/>
        <end position="181"/>
    </location>
</feature>
<gene>
    <name evidence="2" type="ORF">RMCN_6104</name>
</gene>
<keyword evidence="3" id="KW-1185">Reference proteome</keyword>
<feature type="compositionally biased region" description="Basic and acidic residues" evidence="1">
    <location>
        <begin position="15"/>
        <end position="27"/>
    </location>
</feature>
<comment type="caution">
    <text evidence="2">The sequence shown here is derived from an EMBL/GenBank/DDBJ whole genome shotgun (WGS) entry which is preliminary data.</text>
</comment>